<evidence type="ECO:0000313" key="2">
    <source>
        <dbReference type="EMBL" id="KAL2783633.1"/>
    </source>
</evidence>
<evidence type="ECO:0000256" key="1">
    <source>
        <dbReference type="SAM" id="MobiDB-lite"/>
    </source>
</evidence>
<name>A0ABR4FK37_9EURO</name>
<comment type="caution">
    <text evidence="2">The sequence shown here is derived from an EMBL/GenBank/DDBJ whole genome shotgun (WGS) entry which is preliminary data.</text>
</comment>
<proteinExistence type="predicted"/>
<dbReference type="Proteomes" id="UP001610563">
    <property type="component" value="Unassembled WGS sequence"/>
</dbReference>
<evidence type="ECO:0000313" key="3">
    <source>
        <dbReference type="Proteomes" id="UP001610563"/>
    </source>
</evidence>
<dbReference type="EMBL" id="JBFTWV010000223">
    <property type="protein sequence ID" value="KAL2783633.1"/>
    <property type="molecule type" value="Genomic_DNA"/>
</dbReference>
<sequence length="349" mass="39737">MALMKLTQFSVEAVAEGALLYARNPVSEKQIARANIGLEYLNDHDTNGDRFPGDRVEPGIGWVYVQVRTSDRSGSHFSCSLLQGGEVKKFHVEFLKTVYNPMDNPRRENRVISTNVYATTPDFEQGWIKSDHDITWPCPVTYPLNGVRHAIQYLGKAEAFIPHERLFPRDSSKEKVQARFLCSIRPKSQLLRLEFFLAEGAKNSTYRLEETFVPGALWSDESEARSQSFGFRPSPHMSLWAPGSKPGRKGNPRPPRRSIWDDPNDVLPFNRKRPADLPKKPAKVRRPLLRYSRKSVDSPVSAELRRTQMSIASIVEGIMLHKTQLRKLKLTLNRRASLAAININTTTHF</sequence>
<gene>
    <name evidence="2" type="ORF">BJX66DRAFT_119535</name>
</gene>
<accession>A0ABR4FK37</accession>
<feature type="compositionally biased region" description="Basic residues" evidence="1">
    <location>
        <begin position="246"/>
        <end position="256"/>
    </location>
</feature>
<organism evidence="2 3">
    <name type="scientific">Aspergillus keveii</name>
    <dbReference type="NCBI Taxonomy" id="714993"/>
    <lineage>
        <taxon>Eukaryota</taxon>
        <taxon>Fungi</taxon>
        <taxon>Dikarya</taxon>
        <taxon>Ascomycota</taxon>
        <taxon>Pezizomycotina</taxon>
        <taxon>Eurotiomycetes</taxon>
        <taxon>Eurotiomycetidae</taxon>
        <taxon>Eurotiales</taxon>
        <taxon>Aspergillaceae</taxon>
        <taxon>Aspergillus</taxon>
        <taxon>Aspergillus subgen. Nidulantes</taxon>
    </lineage>
</organism>
<reference evidence="2 3" key="1">
    <citation type="submission" date="2024-07" db="EMBL/GenBank/DDBJ databases">
        <title>Section-level genome sequencing and comparative genomics of Aspergillus sections Usti and Cavernicolus.</title>
        <authorList>
            <consortium name="Lawrence Berkeley National Laboratory"/>
            <person name="Nybo J.L."/>
            <person name="Vesth T.C."/>
            <person name="Theobald S."/>
            <person name="Frisvad J.C."/>
            <person name="Larsen T.O."/>
            <person name="Kjaerboelling I."/>
            <person name="Rothschild-Mancinelli K."/>
            <person name="Lyhne E.K."/>
            <person name="Kogle M.E."/>
            <person name="Barry K."/>
            <person name="Clum A."/>
            <person name="Na H."/>
            <person name="Ledsgaard L."/>
            <person name="Lin J."/>
            <person name="Lipzen A."/>
            <person name="Kuo A."/>
            <person name="Riley R."/>
            <person name="Mondo S."/>
            <person name="Labutti K."/>
            <person name="Haridas S."/>
            <person name="Pangalinan J."/>
            <person name="Salamov A.A."/>
            <person name="Simmons B.A."/>
            <person name="Magnuson J.K."/>
            <person name="Chen J."/>
            <person name="Drula E."/>
            <person name="Henrissat B."/>
            <person name="Wiebenga A."/>
            <person name="Lubbers R.J."/>
            <person name="Gomes A.C."/>
            <person name="Makela M.R."/>
            <person name="Stajich J."/>
            <person name="Grigoriev I.V."/>
            <person name="Mortensen U.H."/>
            <person name="De Vries R.P."/>
            <person name="Baker S.E."/>
            <person name="Andersen M.R."/>
        </authorList>
    </citation>
    <scope>NUCLEOTIDE SEQUENCE [LARGE SCALE GENOMIC DNA]</scope>
    <source>
        <strain evidence="2 3">CBS 209.92</strain>
    </source>
</reference>
<keyword evidence="3" id="KW-1185">Reference proteome</keyword>
<feature type="region of interest" description="Disordered" evidence="1">
    <location>
        <begin position="228"/>
        <end position="278"/>
    </location>
</feature>
<protein>
    <submittedName>
        <fullName evidence="2">Uncharacterized protein</fullName>
    </submittedName>
</protein>